<evidence type="ECO:0000313" key="2">
    <source>
        <dbReference type="Proteomes" id="UP000326582"/>
    </source>
</evidence>
<dbReference type="EMBL" id="CP038487">
    <property type="protein sequence ID" value="QFZ28171.1"/>
    <property type="molecule type" value="Genomic_DNA"/>
</dbReference>
<name>A0ACD0WLU9_CLALS</name>
<dbReference type="Proteomes" id="UP000326582">
    <property type="component" value="Chromosome 4"/>
</dbReference>
<evidence type="ECO:0000313" key="1">
    <source>
        <dbReference type="EMBL" id="QFZ28171.1"/>
    </source>
</evidence>
<gene>
    <name evidence="1" type="ORF">EJF14_40202</name>
</gene>
<reference evidence="2" key="1">
    <citation type="journal article" date="2019" name="MBio">
        <title>Comparative genomics for the elucidation of multidrug resistance (MDR) in Candida lusitaniae.</title>
        <authorList>
            <person name="Kannan A."/>
            <person name="Asner S.A."/>
            <person name="Trachsel E."/>
            <person name="Kelly S."/>
            <person name="Parker J."/>
            <person name="Sanglard D."/>
        </authorList>
    </citation>
    <scope>NUCLEOTIDE SEQUENCE [LARGE SCALE GENOMIC DNA]</scope>
    <source>
        <strain evidence="2">P1</strain>
    </source>
</reference>
<sequence>MAIDLYEILEVESSASTSEIKKAYRKLALRYHPDKVSEDEREEAELKFKEISHAYEILIDDDKRSDYDLYGTTDGAATGMGGFDSNPFNGYGSQEYGGDDFYNFFSHMNDNGPRQQRPTPGRTDDAHMDVDVTLEDLYVGKVVKITSTRNILCSTCQGTGARKKAAAKVCGACEGQGYTTKIKRVGPGLASQFHVDCETCKGTGKVLRTKDRCKSCQGEKLQEETKILEFEIAPGSRSGDSIVLKGEADQSPGKQTGDVVLTVHCKEHERFVRKDDDLFVKHKIPLVEALCGFSKVITTHLDGRAIHLSTPRGKVLRPGDYLKIKGEGMPVKSRSSWFSTGPKKGDMYVEVEIEFPEDNWFLEKNDVMKLSNLLPSDLKDKAGARKQKVPSDALPGANIQYVADFTIARKEALPDYECDKPQESEHHHESVPECTTQ</sequence>
<accession>A0ACD0WLU9</accession>
<keyword evidence="2" id="KW-1185">Reference proteome</keyword>
<protein>
    <submittedName>
        <fullName evidence="1">DnaJ subfamily A member</fullName>
    </submittedName>
</protein>
<proteinExistence type="predicted"/>
<organism evidence="1 2">
    <name type="scientific">Clavispora lusitaniae</name>
    <name type="common">Candida lusitaniae</name>
    <dbReference type="NCBI Taxonomy" id="36911"/>
    <lineage>
        <taxon>Eukaryota</taxon>
        <taxon>Fungi</taxon>
        <taxon>Dikarya</taxon>
        <taxon>Ascomycota</taxon>
        <taxon>Saccharomycotina</taxon>
        <taxon>Pichiomycetes</taxon>
        <taxon>Metschnikowiaceae</taxon>
        <taxon>Clavispora</taxon>
    </lineage>
</organism>